<dbReference type="Pfam" id="PF00535">
    <property type="entry name" value="Glycos_transf_2"/>
    <property type="match status" value="1"/>
</dbReference>
<dbReference type="SUPFAM" id="SSF53448">
    <property type="entry name" value="Nucleotide-diphospho-sugar transferases"/>
    <property type="match status" value="1"/>
</dbReference>
<organism evidence="2">
    <name type="scientific">marine sediment metagenome</name>
    <dbReference type="NCBI Taxonomy" id="412755"/>
    <lineage>
        <taxon>unclassified sequences</taxon>
        <taxon>metagenomes</taxon>
        <taxon>ecological metagenomes</taxon>
    </lineage>
</organism>
<sequence length="225" mass="26319">MDNDTEFTLFLTNQGDNEKGTRMVCDWWRSRSYVKYIYNDPPLFPGASRAKVFQVAHDMGFEYIITVDDDSCLNPHAIDQIVEVADNHPEYHAISGWFRNREKKYLLGGRKDSETGQHTNYKYKMGVHEADYISNGFRLIRLNPLVLPDVNYTVGYTDWDYAEQLAKQGLSMAVTGNAGGYHKHMKNNQGEMVPAYNPLRYYVRSRERTQQMKEYFMSKWGYYPD</sequence>
<name>X0VAV0_9ZZZZ</name>
<dbReference type="Gene3D" id="3.90.550.10">
    <property type="entry name" value="Spore Coat Polysaccharide Biosynthesis Protein SpsA, Chain A"/>
    <property type="match status" value="1"/>
</dbReference>
<evidence type="ECO:0000259" key="1">
    <source>
        <dbReference type="Pfam" id="PF00535"/>
    </source>
</evidence>
<dbReference type="AlphaFoldDB" id="X0VAV0"/>
<feature type="domain" description="Glycosyltransferase 2-like" evidence="1">
    <location>
        <begin position="8"/>
        <end position="113"/>
    </location>
</feature>
<dbReference type="EMBL" id="BARS01017433">
    <property type="protein sequence ID" value="GAF97740.1"/>
    <property type="molecule type" value="Genomic_DNA"/>
</dbReference>
<dbReference type="InterPro" id="IPR029044">
    <property type="entry name" value="Nucleotide-diphossugar_trans"/>
</dbReference>
<protein>
    <recommendedName>
        <fullName evidence="1">Glycosyltransferase 2-like domain-containing protein</fullName>
    </recommendedName>
</protein>
<gene>
    <name evidence="2" type="ORF">S01H1_28513</name>
</gene>
<reference evidence="2" key="1">
    <citation type="journal article" date="2014" name="Front. Microbiol.">
        <title>High frequency of phylogenetically diverse reductive dehalogenase-homologous genes in deep subseafloor sedimentary metagenomes.</title>
        <authorList>
            <person name="Kawai M."/>
            <person name="Futagami T."/>
            <person name="Toyoda A."/>
            <person name="Takaki Y."/>
            <person name="Nishi S."/>
            <person name="Hori S."/>
            <person name="Arai W."/>
            <person name="Tsubouchi T."/>
            <person name="Morono Y."/>
            <person name="Uchiyama I."/>
            <person name="Ito T."/>
            <person name="Fujiyama A."/>
            <person name="Inagaki F."/>
            <person name="Takami H."/>
        </authorList>
    </citation>
    <scope>NUCLEOTIDE SEQUENCE</scope>
    <source>
        <strain evidence="2">Expedition CK06-06</strain>
    </source>
</reference>
<proteinExistence type="predicted"/>
<comment type="caution">
    <text evidence="2">The sequence shown here is derived from an EMBL/GenBank/DDBJ whole genome shotgun (WGS) entry which is preliminary data.</text>
</comment>
<evidence type="ECO:0000313" key="2">
    <source>
        <dbReference type="EMBL" id="GAF97740.1"/>
    </source>
</evidence>
<accession>X0VAV0</accession>
<dbReference type="CDD" id="cd00761">
    <property type="entry name" value="Glyco_tranf_GTA_type"/>
    <property type="match status" value="1"/>
</dbReference>
<dbReference type="InterPro" id="IPR001173">
    <property type="entry name" value="Glyco_trans_2-like"/>
</dbReference>